<evidence type="ECO:0000256" key="4">
    <source>
        <dbReference type="ARBA" id="ARBA00022898"/>
    </source>
</evidence>
<accession>A0A2K4ZPR5</accession>
<evidence type="ECO:0000313" key="10">
    <source>
        <dbReference type="Proteomes" id="UP000236311"/>
    </source>
</evidence>
<dbReference type="Gene3D" id="3.40.640.10">
    <property type="entry name" value="Type I PLP-dependent aspartate aminotransferase-like (Major domain)"/>
    <property type="match status" value="1"/>
</dbReference>
<sequence>MLPKELYGIDITEIEGFDNLHQPEGILLELQREAARLYGAEESYYLVNGSTGGILSAVSAAVPFGGHILMARNCHKSVYHAAYLRHLQTEYLYPGILAEYGIADAVTLSQVREALERTPETDAVLIVSPTYEGRLADVAEIAGAVHEKGIPLIVDEAHGAHLGLTEGTWQNSCQGGADLVIHSVHKTLPALTQAGLLHVNGELIDRGLLRRFLRIYQTSSPSYPLMASIDNALQYTEKFGNDAFARFRFFYESMTEKLSACRSLKILIGNREEQDTGKLVISVKGTGLTGKELYEILLKKYGLQTEMASIDFVLAMFTLNDDSEAYNRMTEALLEIDRNLSEAGATEKTSGKLSPAKAGGTAPERDFSAMARGTAPERGSPAGDTEKAPGKILSVKVREKAPEKISLAEAWEMPSEEILLTESAGRYAAEFINLYPPGIPLLIPGEQITEAHCREIWEAVSQGLNVQGIWTGRDEDGPSQEISIRVLQEKAEVRRRRNKEE</sequence>
<dbReference type="PANTHER" id="PTHR43277">
    <property type="entry name" value="ARGININE DECARBOXYLASE"/>
    <property type="match status" value="1"/>
</dbReference>
<dbReference type="PANTHER" id="PTHR43277:SF3">
    <property type="entry name" value="DECARBOXYLASE, PUTATIVE-RELATED"/>
    <property type="match status" value="1"/>
</dbReference>
<dbReference type="Gene3D" id="3.90.105.10">
    <property type="entry name" value="Molybdopterin biosynthesis moea protein, domain 2"/>
    <property type="match status" value="1"/>
</dbReference>
<keyword evidence="3" id="KW-0210">Decarboxylase</keyword>
<evidence type="ECO:0000256" key="1">
    <source>
        <dbReference type="ARBA" id="ARBA00001933"/>
    </source>
</evidence>
<reference evidence="9 10" key="1">
    <citation type="submission" date="2018-01" db="EMBL/GenBank/DDBJ databases">
        <authorList>
            <person name="Gaut B.S."/>
            <person name="Morton B.R."/>
            <person name="Clegg M.T."/>
            <person name="Duvall M.R."/>
        </authorList>
    </citation>
    <scope>NUCLEOTIDE SEQUENCE [LARGE SCALE GENOMIC DNA]</scope>
    <source>
        <strain evidence="9">GP69</strain>
    </source>
</reference>
<dbReference type="InterPro" id="IPR015421">
    <property type="entry name" value="PyrdxlP-dep_Trfase_major"/>
</dbReference>
<proteinExistence type="inferred from homology"/>
<name>A0A2K4ZPR5_9FIRM</name>
<keyword evidence="4" id="KW-0663">Pyridoxal phosphate</keyword>
<keyword evidence="10" id="KW-1185">Reference proteome</keyword>
<organism evidence="9 10">
    <name type="scientific">Acetatifactor muris</name>
    <dbReference type="NCBI Taxonomy" id="879566"/>
    <lineage>
        <taxon>Bacteria</taxon>
        <taxon>Bacillati</taxon>
        <taxon>Bacillota</taxon>
        <taxon>Clostridia</taxon>
        <taxon>Lachnospirales</taxon>
        <taxon>Lachnospiraceae</taxon>
        <taxon>Acetatifactor</taxon>
    </lineage>
</organism>
<gene>
    <name evidence="9" type="primary">speA_2</name>
    <name evidence="9" type="ORF">AMURIS_05218</name>
</gene>
<dbReference type="InterPro" id="IPR015424">
    <property type="entry name" value="PyrdxlP-dep_Trfase"/>
</dbReference>
<evidence type="ECO:0000256" key="5">
    <source>
        <dbReference type="ARBA" id="ARBA00023239"/>
    </source>
</evidence>
<comment type="cofactor">
    <cofactor evidence="1">
        <name>pyridoxal 5'-phosphate</name>
        <dbReference type="ChEBI" id="CHEBI:597326"/>
    </cofactor>
</comment>
<feature type="region of interest" description="Disordered" evidence="6">
    <location>
        <begin position="344"/>
        <end position="367"/>
    </location>
</feature>
<feature type="domain" description="Orn/Lys/Arg decarboxylases family 1 pyridoxal-P attachment site" evidence="7">
    <location>
        <begin position="7"/>
        <end position="237"/>
    </location>
</feature>
<dbReference type="Pfam" id="PF01276">
    <property type="entry name" value="OKR_DC_1"/>
    <property type="match status" value="1"/>
</dbReference>
<keyword evidence="5 9" id="KW-0456">Lyase</keyword>
<dbReference type="EMBL" id="OFSM01000051">
    <property type="protein sequence ID" value="SOY32459.1"/>
    <property type="molecule type" value="Genomic_DNA"/>
</dbReference>
<evidence type="ECO:0000256" key="6">
    <source>
        <dbReference type="SAM" id="MobiDB-lite"/>
    </source>
</evidence>
<dbReference type="EC" id="4.1.1.19" evidence="9"/>
<dbReference type="InterPro" id="IPR052357">
    <property type="entry name" value="Orn_Lys_Arg_decarboxylase-I"/>
</dbReference>
<evidence type="ECO:0000256" key="2">
    <source>
        <dbReference type="ARBA" id="ARBA00010671"/>
    </source>
</evidence>
<evidence type="ECO:0000259" key="7">
    <source>
        <dbReference type="Pfam" id="PF01276"/>
    </source>
</evidence>
<dbReference type="InterPro" id="IPR008286">
    <property type="entry name" value="Prn/Lys/Arg_de-COase_C"/>
</dbReference>
<protein>
    <submittedName>
        <fullName evidence="9">Arginine decarboxylase</fullName>
        <ecNumber evidence="9">4.1.1.19</ecNumber>
    </submittedName>
</protein>
<dbReference type="Proteomes" id="UP000236311">
    <property type="component" value="Unassembled WGS sequence"/>
</dbReference>
<dbReference type="Pfam" id="PF03711">
    <property type="entry name" value="OKR_DC_1_C"/>
    <property type="match status" value="1"/>
</dbReference>
<feature type="domain" description="Orn/Lys/Arg decarboxylase C-terminal" evidence="8">
    <location>
        <begin position="412"/>
        <end position="452"/>
    </location>
</feature>
<evidence type="ECO:0000313" key="9">
    <source>
        <dbReference type="EMBL" id="SOY32459.1"/>
    </source>
</evidence>
<evidence type="ECO:0000256" key="3">
    <source>
        <dbReference type="ARBA" id="ARBA00022793"/>
    </source>
</evidence>
<dbReference type="SUPFAM" id="SSF53383">
    <property type="entry name" value="PLP-dependent transferases"/>
    <property type="match status" value="1"/>
</dbReference>
<dbReference type="InterPro" id="IPR000310">
    <property type="entry name" value="Orn/Lys/Arg_deCO2ase_major_dom"/>
</dbReference>
<dbReference type="AlphaFoldDB" id="A0A2K4ZPR5"/>
<evidence type="ECO:0000259" key="8">
    <source>
        <dbReference type="Pfam" id="PF03711"/>
    </source>
</evidence>
<comment type="similarity">
    <text evidence="2">Belongs to the Orn/Lys/Arg decarboxylase class-I family.</text>
</comment>
<dbReference type="GO" id="GO:0008792">
    <property type="term" value="F:arginine decarboxylase activity"/>
    <property type="evidence" value="ECO:0007669"/>
    <property type="project" value="UniProtKB-EC"/>
</dbReference>